<keyword evidence="1" id="KW-0805">Transcription regulation</keyword>
<evidence type="ECO:0000256" key="3">
    <source>
        <dbReference type="ARBA" id="ARBA00023163"/>
    </source>
</evidence>
<dbReference type="Pfam" id="PF00440">
    <property type="entry name" value="TetR_N"/>
    <property type="match status" value="1"/>
</dbReference>
<name>A0ABP6QM47_9ACTN</name>
<dbReference type="RefSeq" id="WP_344836676.1">
    <property type="nucleotide sequence ID" value="NZ_BAAAUV010000027.1"/>
</dbReference>
<organism evidence="6 7">
    <name type="scientific">Actinocorallia longicatena</name>
    <dbReference type="NCBI Taxonomy" id="111803"/>
    <lineage>
        <taxon>Bacteria</taxon>
        <taxon>Bacillati</taxon>
        <taxon>Actinomycetota</taxon>
        <taxon>Actinomycetes</taxon>
        <taxon>Streptosporangiales</taxon>
        <taxon>Thermomonosporaceae</taxon>
        <taxon>Actinocorallia</taxon>
    </lineage>
</organism>
<evidence type="ECO:0000313" key="6">
    <source>
        <dbReference type="EMBL" id="GAA3234711.1"/>
    </source>
</evidence>
<keyword evidence="3" id="KW-0804">Transcription</keyword>
<sequence length="182" mass="19207">MSRSGTALRGQLLEASLRLFAAHGYRGTSLQDIASEVGCSKASLVYHFSSKEAILSELLAPAVEASAELDERLAAIPADRVRRAAVEGFVDVTLRYRQEVSLMLSEASEATSTPAFEKSGEPGERLRAAMSGWSGSPEDGLRAWMAMGAIVIGCASATGMSAEEMREPLITAALRLLDTGGA</sequence>
<dbReference type="EMBL" id="BAAAUV010000027">
    <property type="protein sequence ID" value="GAA3234711.1"/>
    <property type="molecule type" value="Genomic_DNA"/>
</dbReference>
<dbReference type="InterPro" id="IPR001647">
    <property type="entry name" value="HTH_TetR"/>
</dbReference>
<feature type="DNA-binding region" description="H-T-H motif" evidence="4">
    <location>
        <begin position="29"/>
        <end position="48"/>
    </location>
</feature>
<dbReference type="SUPFAM" id="SSF46689">
    <property type="entry name" value="Homeodomain-like"/>
    <property type="match status" value="1"/>
</dbReference>
<evidence type="ECO:0000313" key="7">
    <source>
        <dbReference type="Proteomes" id="UP001501237"/>
    </source>
</evidence>
<accession>A0ABP6QM47</accession>
<keyword evidence="2 4" id="KW-0238">DNA-binding</keyword>
<evidence type="ECO:0000256" key="2">
    <source>
        <dbReference type="ARBA" id="ARBA00023125"/>
    </source>
</evidence>
<comment type="caution">
    <text evidence="6">The sequence shown here is derived from an EMBL/GenBank/DDBJ whole genome shotgun (WGS) entry which is preliminary data.</text>
</comment>
<reference evidence="7" key="1">
    <citation type="journal article" date="2019" name="Int. J. Syst. Evol. Microbiol.">
        <title>The Global Catalogue of Microorganisms (GCM) 10K type strain sequencing project: providing services to taxonomists for standard genome sequencing and annotation.</title>
        <authorList>
            <consortium name="The Broad Institute Genomics Platform"/>
            <consortium name="The Broad Institute Genome Sequencing Center for Infectious Disease"/>
            <person name="Wu L."/>
            <person name="Ma J."/>
        </authorList>
    </citation>
    <scope>NUCLEOTIDE SEQUENCE [LARGE SCALE GENOMIC DNA]</scope>
    <source>
        <strain evidence="7">JCM 9377</strain>
    </source>
</reference>
<feature type="domain" description="HTH tetR-type" evidence="5">
    <location>
        <begin position="6"/>
        <end position="66"/>
    </location>
</feature>
<dbReference type="PANTHER" id="PTHR30055">
    <property type="entry name" value="HTH-TYPE TRANSCRIPTIONAL REGULATOR RUTR"/>
    <property type="match status" value="1"/>
</dbReference>
<dbReference type="Gene3D" id="1.10.357.10">
    <property type="entry name" value="Tetracycline Repressor, domain 2"/>
    <property type="match status" value="1"/>
</dbReference>
<dbReference type="PROSITE" id="PS50977">
    <property type="entry name" value="HTH_TETR_2"/>
    <property type="match status" value="1"/>
</dbReference>
<dbReference type="InterPro" id="IPR009057">
    <property type="entry name" value="Homeodomain-like_sf"/>
</dbReference>
<keyword evidence="7" id="KW-1185">Reference proteome</keyword>
<dbReference type="PRINTS" id="PR00455">
    <property type="entry name" value="HTHTETR"/>
</dbReference>
<evidence type="ECO:0000256" key="4">
    <source>
        <dbReference type="PROSITE-ProRule" id="PRU00335"/>
    </source>
</evidence>
<dbReference type="Proteomes" id="UP001501237">
    <property type="component" value="Unassembled WGS sequence"/>
</dbReference>
<dbReference type="PANTHER" id="PTHR30055:SF234">
    <property type="entry name" value="HTH-TYPE TRANSCRIPTIONAL REGULATOR BETI"/>
    <property type="match status" value="1"/>
</dbReference>
<dbReference type="InterPro" id="IPR050109">
    <property type="entry name" value="HTH-type_TetR-like_transc_reg"/>
</dbReference>
<evidence type="ECO:0000259" key="5">
    <source>
        <dbReference type="PROSITE" id="PS50977"/>
    </source>
</evidence>
<gene>
    <name evidence="6" type="ORF">GCM10010468_68040</name>
</gene>
<evidence type="ECO:0000256" key="1">
    <source>
        <dbReference type="ARBA" id="ARBA00023015"/>
    </source>
</evidence>
<proteinExistence type="predicted"/>
<protein>
    <submittedName>
        <fullName evidence="6">TetR/AcrR family transcriptional regulator</fullName>
    </submittedName>
</protein>